<reference evidence="20" key="1">
    <citation type="submission" date="2020-07" db="EMBL/GenBank/DDBJ databases">
        <authorList>
            <person name="Nieuwenhuis M."/>
            <person name="Van De Peppel L.J.J."/>
        </authorList>
    </citation>
    <scope>NUCLEOTIDE SEQUENCE</scope>
    <source>
        <strain evidence="20">AP01</strain>
        <tissue evidence="20">Mycelium</tissue>
    </source>
</reference>
<comment type="pathway">
    <text evidence="3">Phospholipid metabolism; CDP-diacylglycerol biosynthesis; CDP-diacylglycerol from sn-glycerol 3-phosphate: step 3/3.</text>
</comment>
<sequence>MLAVARNPRTRSLPVAAVRLLATEAVHSSPDALPPPPSKPKPKPRSALYLRPRPAVSQSLQALPTLPPSFGRNQLLPVSNSTRALLESIVEQFDAPIRYAFAYGSGVFEQDGYSKDTAPEDAPMLDFMFAVTHPAHFHSINMHQHPHHYPLHARMLGSDYVSRLEELGPGVWFNAYIPMNGVRIKYGITTVDNLCSDLLNWKSLYLAGRMHKPLRIIKDDARVRLTQQVNLTSGVRAALLTLPPSFPETQLFERIAGISYSGDPRMWLPAENRGKVTNIVRKQGEQFKELYHRLAVGLPGVHWPVWSDTIQQDASPQARAALLKKLPSNLAGAVRNNYSRSGRGGAPYEADETAYWLRLAGDEKLPAVLTEEMSRIVRYPATVQTIKGIASAGVGKSVRYSAAKIGKWWASR</sequence>
<evidence type="ECO:0000256" key="11">
    <source>
        <dbReference type="ARBA" id="ARBA00022792"/>
    </source>
</evidence>
<proteinExistence type="inferred from homology"/>
<evidence type="ECO:0000256" key="16">
    <source>
        <dbReference type="ARBA" id="ARBA00023209"/>
    </source>
</evidence>
<evidence type="ECO:0000256" key="9">
    <source>
        <dbReference type="ARBA" id="ARBA00022679"/>
    </source>
</evidence>
<reference evidence="20" key="2">
    <citation type="submission" date="2021-10" db="EMBL/GenBank/DDBJ databases">
        <title>Phylogenomics reveals ancestral predisposition of the termite-cultivated fungus Termitomyces towards a domesticated lifestyle.</title>
        <authorList>
            <person name="Auxier B."/>
            <person name="Grum-Grzhimaylo A."/>
            <person name="Cardenas M.E."/>
            <person name="Lodge J.D."/>
            <person name="Laessoe T."/>
            <person name="Pedersen O."/>
            <person name="Smith M.E."/>
            <person name="Kuyper T.W."/>
            <person name="Franco-Molano E.A."/>
            <person name="Baroni T.J."/>
            <person name="Aanen D.K."/>
        </authorList>
    </citation>
    <scope>NUCLEOTIDE SEQUENCE</scope>
    <source>
        <strain evidence="20">AP01</strain>
        <tissue evidence="20">Mycelium</tissue>
    </source>
</reference>
<evidence type="ECO:0000256" key="13">
    <source>
        <dbReference type="ARBA" id="ARBA00023098"/>
    </source>
</evidence>
<comment type="caution">
    <text evidence="20">The sequence shown here is derived from an EMBL/GenBank/DDBJ whole genome shotgun (WGS) entry which is preliminary data.</text>
</comment>
<dbReference type="Pfam" id="PF09139">
    <property type="entry name" value="Tam41_Mmp37"/>
    <property type="match status" value="1"/>
</dbReference>
<evidence type="ECO:0000256" key="1">
    <source>
        <dbReference type="ARBA" id="ARBA00001946"/>
    </source>
</evidence>
<evidence type="ECO:0000256" key="5">
    <source>
        <dbReference type="ARBA" id="ARBA00005458"/>
    </source>
</evidence>
<evidence type="ECO:0000256" key="6">
    <source>
        <dbReference type="ARBA" id="ARBA00012487"/>
    </source>
</evidence>
<comment type="pathway">
    <text evidence="4">Lipid metabolism.</text>
</comment>
<keyword evidence="21" id="KW-1185">Reference proteome</keyword>
<keyword evidence="11" id="KW-0999">Mitochondrion inner membrane</keyword>
<evidence type="ECO:0000256" key="15">
    <source>
        <dbReference type="ARBA" id="ARBA00023136"/>
    </source>
</evidence>
<accession>A0A9P7GD86</accession>
<evidence type="ECO:0000256" key="7">
    <source>
        <dbReference type="ARBA" id="ARBA00018337"/>
    </source>
</evidence>
<dbReference type="EMBL" id="JABCKV010000003">
    <property type="protein sequence ID" value="KAG5648422.1"/>
    <property type="molecule type" value="Genomic_DNA"/>
</dbReference>
<keyword evidence="16" id="KW-0594">Phospholipid biosynthesis</keyword>
<comment type="similarity">
    <text evidence="5">Belongs to the TAM41 family.</text>
</comment>
<evidence type="ECO:0000256" key="4">
    <source>
        <dbReference type="ARBA" id="ARBA00005189"/>
    </source>
</evidence>
<keyword evidence="8" id="KW-0444">Lipid biosynthesis</keyword>
<keyword evidence="15" id="KW-0472">Membrane</keyword>
<dbReference type="OrthoDB" id="341477at2759"/>
<keyword evidence="13" id="KW-0443">Lipid metabolism</keyword>
<evidence type="ECO:0000256" key="19">
    <source>
        <dbReference type="SAM" id="MobiDB-lite"/>
    </source>
</evidence>
<dbReference type="GO" id="GO:0016024">
    <property type="term" value="P:CDP-diacylglycerol biosynthetic process"/>
    <property type="evidence" value="ECO:0007669"/>
    <property type="project" value="TreeGrafter"/>
</dbReference>
<keyword evidence="10" id="KW-0548">Nucleotidyltransferase</keyword>
<dbReference type="EC" id="2.7.7.41" evidence="6"/>
<dbReference type="GO" id="GO:0032049">
    <property type="term" value="P:cardiolipin biosynthetic process"/>
    <property type="evidence" value="ECO:0007669"/>
    <property type="project" value="InterPro"/>
</dbReference>
<dbReference type="PANTHER" id="PTHR13619">
    <property type="entry name" value="PHOSPHATIDATE CYTIDYLYLTRANSFERASE, MITOCHONDRIAL"/>
    <property type="match status" value="1"/>
</dbReference>
<name>A0A9P7GD86_9AGAR</name>
<evidence type="ECO:0000256" key="18">
    <source>
        <dbReference type="ARBA" id="ARBA00029893"/>
    </source>
</evidence>
<evidence type="ECO:0000256" key="8">
    <source>
        <dbReference type="ARBA" id="ARBA00022516"/>
    </source>
</evidence>
<keyword evidence="17" id="KW-1208">Phospholipid metabolism</keyword>
<keyword evidence="14" id="KW-0496">Mitochondrion</keyword>
<dbReference type="GO" id="GO:0005743">
    <property type="term" value="C:mitochondrial inner membrane"/>
    <property type="evidence" value="ECO:0007669"/>
    <property type="project" value="UniProtKB-SubCell"/>
</dbReference>
<comment type="cofactor">
    <cofactor evidence="1">
        <name>Mg(2+)</name>
        <dbReference type="ChEBI" id="CHEBI:18420"/>
    </cofactor>
</comment>
<evidence type="ECO:0000256" key="2">
    <source>
        <dbReference type="ARBA" id="ARBA00004443"/>
    </source>
</evidence>
<evidence type="ECO:0000313" key="20">
    <source>
        <dbReference type="EMBL" id="KAG5648422.1"/>
    </source>
</evidence>
<organism evidence="20 21">
    <name type="scientific">Asterophora parasitica</name>
    <dbReference type="NCBI Taxonomy" id="117018"/>
    <lineage>
        <taxon>Eukaryota</taxon>
        <taxon>Fungi</taxon>
        <taxon>Dikarya</taxon>
        <taxon>Basidiomycota</taxon>
        <taxon>Agaricomycotina</taxon>
        <taxon>Agaricomycetes</taxon>
        <taxon>Agaricomycetidae</taxon>
        <taxon>Agaricales</taxon>
        <taxon>Tricholomatineae</taxon>
        <taxon>Lyophyllaceae</taxon>
        <taxon>Asterophora</taxon>
    </lineage>
</organism>
<protein>
    <recommendedName>
        <fullName evidence="7">Phosphatidate cytidylyltransferase, mitochondrial</fullName>
        <ecNumber evidence="6">2.7.7.41</ecNumber>
    </recommendedName>
    <alternativeName>
        <fullName evidence="18">CDP-diacylglycerol synthase</fullName>
    </alternativeName>
</protein>
<feature type="region of interest" description="Disordered" evidence="19">
    <location>
        <begin position="27"/>
        <end position="47"/>
    </location>
</feature>
<evidence type="ECO:0000256" key="17">
    <source>
        <dbReference type="ARBA" id="ARBA00023264"/>
    </source>
</evidence>
<evidence type="ECO:0000256" key="12">
    <source>
        <dbReference type="ARBA" id="ARBA00022842"/>
    </source>
</evidence>
<dbReference type="Proteomes" id="UP000775547">
    <property type="component" value="Unassembled WGS sequence"/>
</dbReference>
<dbReference type="PANTHER" id="PTHR13619:SF0">
    <property type="entry name" value="PHOSPHATIDATE CYTIDYLYLTRANSFERASE, MITOCHONDRIAL"/>
    <property type="match status" value="1"/>
</dbReference>
<comment type="subcellular location">
    <subcellularLocation>
        <location evidence="2">Mitochondrion inner membrane</location>
        <topology evidence="2">Peripheral membrane protein</topology>
        <orientation evidence="2">Matrix side</orientation>
    </subcellularLocation>
</comment>
<evidence type="ECO:0000256" key="3">
    <source>
        <dbReference type="ARBA" id="ARBA00005119"/>
    </source>
</evidence>
<evidence type="ECO:0000256" key="14">
    <source>
        <dbReference type="ARBA" id="ARBA00023128"/>
    </source>
</evidence>
<keyword evidence="9" id="KW-0808">Transferase</keyword>
<evidence type="ECO:0000313" key="21">
    <source>
        <dbReference type="Proteomes" id="UP000775547"/>
    </source>
</evidence>
<dbReference type="AlphaFoldDB" id="A0A9P7GD86"/>
<keyword evidence="12" id="KW-0460">Magnesium</keyword>
<dbReference type="GO" id="GO:0004605">
    <property type="term" value="F:phosphatidate cytidylyltransferase activity"/>
    <property type="evidence" value="ECO:0007669"/>
    <property type="project" value="UniProtKB-EC"/>
</dbReference>
<dbReference type="PIRSF" id="PIRSF028840">
    <property type="entry name" value="Mmp37"/>
    <property type="match status" value="1"/>
</dbReference>
<dbReference type="InterPro" id="IPR015222">
    <property type="entry name" value="Tam41"/>
</dbReference>
<gene>
    <name evidence="20" type="ORF">DXG03_004996</name>
</gene>
<evidence type="ECO:0000256" key="10">
    <source>
        <dbReference type="ARBA" id="ARBA00022695"/>
    </source>
</evidence>